<dbReference type="InterPro" id="IPR036095">
    <property type="entry name" value="PTS_EIIB-like_sf"/>
</dbReference>
<dbReference type="Gene3D" id="3.40.50.2300">
    <property type="match status" value="1"/>
</dbReference>
<evidence type="ECO:0000313" key="8">
    <source>
        <dbReference type="EMBL" id="SCB72175.1"/>
    </source>
</evidence>
<dbReference type="PANTHER" id="PTHR30185:SF18">
    <property type="entry name" value="TRANSCRIPTIONAL REGULATOR MTLR"/>
    <property type="match status" value="1"/>
</dbReference>
<keyword evidence="3" id="KW-0804">Transcription</keyword>
<comment type="caution">
    <text evidence="7">The sequence shown here is derived from an EMBL/GenBank/DDBJ whole genome shotgun (WGS) entry which is preliminary data.</text>
</comment>
<dbReference type="InterPro" id="IPR013011">
    <property type="entry name" value="PTS_EIIB_2"/>
</dbReference>
<dbReference type="InterPro" id="IPR007737">
    <property type="entry name" value="Mga_HTH"/>
</dbReference>
<dbReference type="InterPro" id="IPR002178">
    <property type="entry name" value="PTS_EIIA_type-2_dom"/>
</dbReference>
<dbReference type="CDD" id="cd05568">
    <property type="entry name" value="PTS_IIB_bgl_like"/>
    <property type="match status" value="1"/>
</dbReference>
<dbReference type="GO" id="GO:0008982">
    <property type="term" value="F:protein-N(PI)-phosphohistidine-sugar phosphotransferase activity"/>
    <property type="evidence" value="ECO:0007669"/>
    <property type="project" value="InterPro"/>
</dbReference>
<dbReference type="EMBL" id="JAAXPM010000001">
    <property type="protein sequence ID" value="NKY66364.1"/>
    <property type="molecule type" value="Genomic_DNA"/>
</dbReference>
<dbReference type="SUPFAM" id="SSF55804">
    <property type="entry name" value="Phoshotransferase/anion transport protein"/>
    <property type="match status" value="1"/>
</dbReference>
<gene>
    <name evidence="8" type="ORF">GA0061075_10139</name>
    <name evidence="7" type="ORF">HF960_01420</name>
</gene>
<dbReference type="InterPro" id="IPR016152">
    <property type="entry name" value="PTrfase/Anion_transptr"/>
</dbReference>
<dbReference type="Proteomes" id="UP000585749">
    <property type="component" value="Unassembled WGS sequence"/>
</dbReference>
<dbReference type="PROSITE" id="PS51099">
    <property type="entry name" value="PTS_EIIB_TYPE_2"/>
    <property type="match status" value="1"/>
</dbReference>
<keyword evidence="1" id="KW-0808">Transferase</keyword>
<feature type="domain" description="PTS EIIA type-2" evidence="4">
    <location>
        <begin position="533"/>
        <end position="681"/>
    </location>
</feature>
<dbReference type="SUPFAM" id="SSF52794">
    <property type="entry name" value="PTS system IIB component-like"/>
    <property type="match status" value="1"/>
</dbReference>
<evidence type="ECO:0000256" key="2">
    <source>
        <dbReference type="ARBA" id="ARBA00023015"/>
    </source>
</evidence>
<dbReference type="PROSITE" id="PS51094">
    <property type="entry name" value="PTS_EIIA_TYPE_2"/>
    <property type="match status" value="1"/>
</dbReference>
<dbReference type="InterPro" id="IPR011608">
    <property type="entry name" value="PRD"/>
</dbReference>
<evidence type="ECO:0000256" key="3">
    <source>
        <dbReference type="ARBA" id="ARBA00023163"/>
    </source>
</evidence>
<sequence length="688" mass="80165">MILFSVRQKQILLLLLNETAGISLKEMGKQLHVSRRTLYREFSNIRLFLEQNNLILTSYNGRYLLEGSDDNKNTLKDSLIDQHSVYEMPTAQRQNAVAAYLLLNNETTKILSIASELNVSEGTIQHDLLTLADSLSEYHLVIEKKKGVGVQIVGDEIKRRQVLCGILLTELNGYSFLRYLNNPDLTTKNYFMTLLPYDLLFECNCHLANHVFPQINFYSDRQRISTLLMFAITIFRFTYHNEINQLPKLGKNLEYLGMTYKFFANFHWHPVDDAPQVTQKEAIFLAQQLQNAHLNTHSLAFDTDNFSVMIQVRELVELVSLSYGWDFRRNPYFFKRLSKHIENMIRHEQDLLPNVQIETLQQISNKYSRLFKIIQEKWLEIFPDKELTTPESQLLLLYFANEYTNRGYQRQLRALIVCENGFSTSQILKSRLMREIPQIQKIDTTKVSDLYKLEQRNYDIILSTIDLPEFPRDYQVVSLLLLENDVTKIRNWLQTYLKKYSVIQEEPLPIESKFSVSPAVLREKENEIHLYNQIVEIFNVTEVENNLHDSLAEITHKIITNVPQDFIIDDQDVINHLLERVQLAPIGIPDTNLAILHTSTVGVKKPYCAIFELSQAFTMMAMDQEEIPVKRMIVMLAPQHIDKLTGDTLGMISSLIIMNDEHTELFEHGNTNKLRSFLTEKFLATIKK</sequence>
<protein>
    <submittedName>
        <fullName evidence="7">HTH domain-containing protein</fullName>
    </submittedName>
    <submittedName>
        <fullName evidence="8">Transcriptional antiterminator, BglG family</fullName>
    </submittedName>
</protein>
<dbReference type="Proteomes" id="UP000182448">
    <property type="component" value="Unassembled WGS sequence"/>
</dbReference>
<proteinExistence type="predicted"/>
<dbReference type="PROSITE" id="PS51372">
    <property type="entry name" value="PRD_2"/>
    <property type="match status" value="1"/>
</dbReference>
<keyword evidence="9" id="KW-1185">Reference proteome</keyword>
<evidence type="ECO:0000259" key="6">
    <source>
        <dbReference type="PROSITE" id="PS51372"/>
    </source>
</evidence>
<dbReference type="InterPro" id="IPR036388">
    <property type="entry name" value="WH-like_DNA-bd_sf"/>
</dbReference>
<evidence type="ECO:0000256" key="1">
    <source>
        <dbReference type="ARBA" id="ARBA00022679"/>
    </source>
</evidence>
<keyword evidence="2" id="KW-0805">Transcription regulation</keyword>
<evidence type="ECO:0000313" key="7">
    <source>
        <dbReference type="EMBL" id="NKY66364.1"/>
    </source>
</evidence>
<reference evidence="8 9" key="1">
    <citation type="submission" date="2016-08" db="EMBL/GenBank/DDBJ databases">
        <authorList>
            <person name="Varghese N."/>
            <person name="Submissions Spin"/>
        </authorList>
    </citation>
    <scope>NUCLEOTIDE SEQUENCE [LARGE SCALE GENOMIC DNA]</scope>
    <source>
        <strain evidence="8 9">R-53116</strain>
    </source>
</reference>
<dbReference type="GO" id="GO:0006355">
    <property type="term" value="P:regulation of DNA-templated transcription"/>
    <property type="evidence" value="ECO:0007669"/>
    <property type="project" value="InterPro"/>
</dbReference>
<dbReference type="EMBL" id="FMAW01000001">
    <property type="protein sequence ID" value="SCB72175.1"/>
    <property type="molecule type" value="Genomic_DNA"/>
</dbReference>
<dbReference type="OrthoDB" id="9776005at2"/>
<evidence type="ECO:0000313" key="9">
    <source>
        <dbReference type="Proteomes" id="UP000182448"/>
    </source>
</evidence>
<name>A0A4Y4G3R9_WEIHE</name>
<evidence type="ECO:0000259" key="4">
    <source>
        <dbReference type="PROSITE" id="PS51094"/>
    </source>
</evidence>
<evidence type="ECO:0000259" key="5">
    <source>
        <dbReference type="PROSITE" id="PS51099"/>
    </source>
</evidence>
<dbReference type="Pfam" id="PF00359">
    <property type="entry name" value="PTS_EIIA_2"/>
    <property type="match status" value="1"/>
</dbReference>
<reference evidence="7 10" key="2">
    <citation type="submission" date="2020-04" db="EMBL/GenBank/DDBJ databases">
        <title>MicrobeNet Type strains.</title>
        <authorList>
            <person name="Nicholson A.C."/>
        </authorList>
    </citation>
    <scope>NUCLEOTIDE SEQUENCE [LARGE SCALE GENOMIC DNA]</scope>
    <source>
        <strain evidence="7 10">CCUG 33494</strain>
    </source>
</reference>
<dbReference type="RefSeq" id="WP_074426588.1">
    <property type="nucleotide sequence ID" value="NZ_BJEG01000001.1"/>
</dbReference>
<dbReference type="Gene3D" id="3.40.930.10">
    <property type="entry name" value="Mannitol-specific EII, Chain A"/>
    <property type="match status" value="1"/>
</dbReference>
<dbReference type="InterPro" id="IPR050661">
    <property type="entry name" value="BglG_antiterminators"/>
</dbReference>
<accession>A0A4Y4G3R9</accession>
<organism evidence="7 10">
    <name type="scientific">Weissella hellenica</name>
    <dbReference type="NCBI Taxonomy" id="46256"/>
    <lineage>
        <taxon>Bacteria</taxon>
        <taxon>Bacillati</taxon>
        <taxon>Bacillota</taxon>
        <taxon>Bacilli</taxon>
        <taxon>Lactobacillales</taxon>
        <taxon>Lactobacillaceae</taxon>
        <taxon>Weissella</taxon>
    </lineage>
</organism>
<dbReference type="Pfam" id="PF05043">
    <property type="entry name" value="Mga"/>
    <property type="match status" value="1"/>
</dbReference>
<feature type="domain" description="PTS EIIB type-2" evidence="5">
    <location>
        <begin position="412"/>
        <end position="501"/>
    </location>
</feature>
<dbReference type="Pfam" id="PF08279">
    <property type="entry name" value="HTH_11"/>
    <property type="match status" value="1"/>
</dbReference>
<dbReference type="GO" id="GO:0009401">
    <property type="term" value="P:phosphoenolpyruvate-dependent sugar phosphotransferase system"/>
    <property type="evidence" value="ECO:0007669"/>
    <property type="project" value="InterPro"/>
</dbReference>
<dbReference type="InterPro" id="IPR013196">
    <property type="entry name" value="HTH_11"/>
</dbReference>
<dbReference type="PANTHER" id="PTHR30185">
    <property type="entry name" value="CRYPTIC BETA-GLUCOSIDE BGL OPERON ANTITERMINATOR"/>
    <property type="match status" value="1"/>
</dbReference>
<evidence type="ECO:0000313" key="10">
    <source>
        <dbReference type="Proteomes" id="UP000585749"/>
    </source>
</evidence>
<dbReference type="Gene3D" id="1.10.10.10">
    <property type="entry name" value="Winged helix-like DNA-binding domain superfamily/Winged helix DNA-binding domain"/>
    <property type="match status" value="2"/>
</dbReference>
<feature type="domain" description="PRD" evidence="6">
    <location>
        <begin position="303"/>
        <end position="409"/>
    </location>
</feature>
<dbReference type="AlphaFoldDB" id="A0A4Y4G3R9"/>